<keyword evidence="9 15" id="KW-0862">Zinc</keyword>
<evidence type="ECO:0000256" key="16">
    <source>
        <dbReference type="PIRSR" id="PIRSR613273-3"/>
    </source>
</evidence>
<dbReference type="InterPro" id="IPR036383">
    <property type="entry name" value="TSP1_rpt_sf"/>
</dbReference>
<dbReference type="InterPro" id="IPR045371">
    <property type="entry name" value="ADAMTS_CR_3"/>
</dbReference>
<feature type="disulfide bond" evidence="16">
    <location>
        <begin position="447"/>
        <end position="480"/>
    </location>
</feature>
<feature type="disulfide bond" evidence="16">
    <location>
        <begin position="269"/>
        <end position="323"/>
    </location>
</feature>
<feature type="domain" description="GON" evidence="20">
    <location>
        <begin position="1417"/>
        <end position="1615"/>
    </location>
</feature>
<evidence type="ECO:0000256" key="3">
    <source>
        <dbReference type="ARBA" id="ARBA00022530"/>
    </source>
</evidence>
<name>A0AAD9VMR1_9HYME</name>
<dbReference type="Pfam" id="PF00090">
    <property type="entry name" value="TSP_1"/>
    <property type="match status" value="1"/>
</dbReference>
<dbReference type="SUPFAM" id="SSF55486">
    <property type="entry name" value="Metalloproteases ('zincins'), catalytic domain"/>
    <property type="match status" value="1"/>
</dbReference>
<feature type="binding site" evidence="15 17">
    <location>
        <position position="343"/>
    </location>
    <ligand>
        <name>Zn(2+)</name>
        <dbReference type="ChEBI" id="CHEBI:29105"/>
        <note>catalytic</note>
    </ligand>
</feature>
<keyword evidence="13" id="KW-0325">Glycoprotein</keyword>
<keyword evidence="11" id="KW-0482">Metalloprotease</keyword>
<keyword evidence="6" id="KW-0732">Signal</keyword>
<dbReference type="Pfam" id="PF05986">
    <property type="entry name" value="ADAMTS_spacer1"/>
    <property type="match status" value="1"/>
</dbReference>
<feature type="binding site" evidence="15">
    <location>
        <position position="286"/>
    </location>
    <ligand>
        <name>Ca(2+)</name>
        <dbReference type="ChEBI" id="CHEBI:29108"/>
        <label>1</label>
    </ligand>
</feature>
<dbReference type="InterPro" id="IPR000884">
    <property type="entry name" value="TSP1_rpt"/>
</dbReference>
<evidence type="ECO:0000256" key="13">
    <source>
        <dbReference type="ARBA" id="ARBA00023180"/>
    </source>
</evidence>
<dbReference type="Pfam" id="PF19030">
    <property type="entry name" value="TSP1_ADAMTS"/>
    <property type="match status" value="9"/>
</dbReference>
<dbReference type="Pfam" id="PF19236">
    <property type="entry name" value="ADAMTS_CR_3"/>
    <property type="match status" value="1"/>
</dbReference>
<dbReference type="GO" id="GO:0008270">
    <property type="term" value="F:zinc ion binding"/>
    <property type="evidence" value="ECO:0007669"/>
    <property type="project" value="InterPro"/>
</dbReference>
<dbReference type="Pfam" id="PF08685">
    <property type="entry name" value="GON"/>
    <property type="match status" value="1"/>
</dbReference>
<dbReference type="GO" id="GO:0030198">
    <property type="term" value="P:extracellular matrix organization"/>
    <property type="evidence" value="ECO:0007669"/>
    <property type="project" value="InterPro"/>
</dbReference>
<dbReference type="PROSITE" id="PS50092">
    <property type="entry name" value="TSP1"/>
    <property type="match status" value="9"/>
</dbReference>
<evidence type="ECO:0000259" key="19">
    <source>
        <dbReference type="PROSITE" id="PS50215"/>
    </source>
</evidence>
<feature type="binding site" evidence="15 17">
    <location>
        <position position="339"/>
    </location>
    <ligand>
        <name>Zn(2+)</name>
        <dbReference type="ChEBI" id="CHEBI:29105"/>
        <note>catalytic</note>
    </ligand>
</feature>
<dbReference type="Gene3D" id="2.20.100.10">
    <property type="entry name" value="Thrombospondin type-1 (TSP1) repeat"/>
    <property type="match status" value="9"/>
</dbReference>
<feature type="disulfide bond" evidence="16">
    <location>
        <begin position="297"/>
        <end position="305"/>
    </location>
</feature>
<keyword evidence="12 16" id="KW-1015">Disulfide bond</keyword>
<dbReference type="Gene3D" id="2.60.120.830">
    <property type="match status" value="1"/>
</dbReference>
<dbReference type="PANTHER" id="PTHR13723:SF278">
    <property type="entry name" value="ADAM METALLOPEPTIDASE WITH THROMBOSPONDIN TYPE 1 MOTIF A, ISOFORM B"/>
    <property type="match status" value="1"/>
</dbReference>
<dbReference type="SUPFAM" id="SSF82895">
    <property type="entry name" value="TSP-1 type 1 repeat"/>
    <property type="match status" value="10"/>
</dbReference>
<comment type="caution">
    <text evidence="17">Lacks conserved residue(s) required for the propagation of feature annotation.</text>
</comment>
<keyword evidence="7" id="KW-0677">Repeat</keyword>
<evidence type="ECO:0000256" key="9">
    <source>
        <dbReference type="ARBA" id="ARBA00022833"/>
    </source>
</evidence>
<evidence type="ECO:0000313" key="21">
    <source>
        <dbReference type="EMBL" id="KAK2580486.1"/>
    </source>
</evidence>
<dbReference type="GO" id="GO:0004222">
    <property type="term" value="F:metalloendopeptidase activity"/>
    <property type="evidence" value="ECO:0007669"/>
    <property type="project" value="InterPro"/>
</dbReference>
<comment type="caution">
    <text evidence="21">The sequence shown here is derived from an EMBL/GenBank/DDBJ whole genome shotgun (WGS) entry which is preliminary data.</text>
</comment>
<dbReference type="Gene3D" id="3.40.390.10">
    <property type="entry name" value="Collagenase (Catalytic Domain)"/>
    <property type="match status" value="1"/>
</dbReference>
<dbReference type="GO" id="GO:0005604">
    <property type="term" value="C:basement membrane"/>
    <property type="evidence" value="ECO:0007669"/>
    <property type="project" value="UniProtKB-SubCell"/>
</dbReference>
<proteinExistence type="predicted"/>
<feature type="disulfide bond" evidence="16">
    <location>
        <begin position="439"/>
        <end position="461"/>
    </location>
</feature>
<evidence type="ECO:0000256" key="5">
    <source>
        <dbReference type="ARBA" id="ARBA00022723"/>
    </source>
</evidence>
<dbReference type="FunFam" id="2.60.120.830:FF:000001">
    <property type="entry name" value="A disintegrin and metalloproteinase with thrombospondin motifs 1"/>
    <property type="match status" value="1"/>
</dbReference>
<evidence type="ECO:0000256" key="11">
    <source>
        <dbReference type="ARBA" id="ARBA00023049"/>
    </source>
</evidence>
<dbReference type="InterPro" id="IPR050439">
    <property type="entry name" value="ADAMTS_ADAMTS-like"/>
</dbReference>
<keyword evidence="2" id="KW-0964">Secreted</keyword>
<gene>
    <name evidence="21" type="ORF">KPH14_006224</name>
</gene>
<feature type="disulfide bond" evidence="16">
    <location>
        <begin position="511"/>
        <end position="549"/>
    </location>
</feature>
<feature type="disulfide bond" evidence="16">
    <location>
        <begin position="474"/>
        <end position="485"/>
    </location>
</feature>
<feature type="binding site" evidence="15">
    <location>
        <position position="403"/>
    </location>
    <ligand>
        <name>Ca(2+)</name>
        <dbReference type="ChEBI" id="CHEBI:29108"/>
        <label>1</label>
    </ligand>
</feature>
<accession>A0AAD9VMR1</accession>
<comment type="subcellular location">
    <subcellularLocation>
        <location evidence="1">Secreted</location>
        <location evidence="1">Extracellular space</location>
        <location evidence="1">Extracellular matrix</location>
        <location evidence="1">Basement membrane</location>
    </subcellularLocation>
</comment>
<evidence type="ECO:0000256" key="10">
    <source>
        <dbReference type="ARBA" id="ARBA00022869"/>
    </source>
</evidence>
<evidence type="ECO:0000256" key="2">
    <source>
        <dbReference type="ARBA" id="ARBA00022525"/>
    </source>
</evidence>
<feature type="domain" description="Peptidase M12B" evidence="19">
    <location>
        <begin position="191"/>
        <end position="405"/>
    </location>
</feature>
<dbReference type="PANTHER" id="PTHR13723">
    <property type="entry name" value="ADAMTS A DISINTEGRIN AND METALLOPROTEASE WITH THROMBOSPONDIN MOTIFS PROTEASE"/>
    <property type="match status" value="1"/>
</dbReference>
<evidence type="ECO:0000256" key="12">
    <source>
        <dbReference type="ARBA" id="ARBA00023157"/>
    </source>
</evidence>
<sequence>MRTSSGSYVIEPAKHWRDNGKDTMMASSLQHAIYRKPLTSESDSHNNNNRVDDEHRSGSRNCAVIDYDTEERPVLLTDDSSGNQIYVGDRLRERRSLTVKTSVDYSKEDDEKIEDSREIERNAEFENEKYKQFLGHRDDFNSLRDDRQTCRRYYSVERRRNYPKELFGQDSEMESDPFMNWRPRRALPREYFIEIMVVADAKMVEYHGNNLDSYILVLMSTVSRIYKDRSIGNPVSISVTKIIQTDDVFGRRSNRRSGIAAQDMLKQFCRWQRLNNPDEPSPEHHDVALLLTRENLCRDPDEQHCDTLGLAELGKMCSPDASCAIVQDNGLAAAFTIAHEIGHVLNMPHDDDIKCDEFRNRSRIHNVMSRMLDDKTFPWEWSRCSRHYVTEFLEADYANCLLDEPSKTIKRSNTRRLPGEDYSKNKQCELVFGPGSKICHDMVSNVCRKLWCTVPMWGNHCHTEHMPWADGTSCGHDKWCQRGECVSKQDLKPVDGQWGQWGPYGDCSRTCGGGIKRKTRECDNPPPLNGGNYCVGDRVKYKSCGTDECPAGSPDFREQQCAQYNNNNLNIQNLARDVKWHAKYTRIQPEDRCKLYCQVESNQYYMLRDKVIDGTPCGPDTFHLCVNGRCKPAGCDNVLNSTAELDTCGVCRGDNSTCQRISGSYNVTAYGYNRVAKIPAGSSNIDIRQHGWLESHEDDNYLALRLGEDGEYILNGNFVIMHRKVLVYPGVTIEYGGPESVVERLNSSRPISTDLIVEILSVGVLRPPQITYEYTVPKKILNSYTWLLSDWSDCDRMCQGTKYRKAVCRSTEHKDVVPDDYCRAEEKPREENQMCNGHCILQWQVTSVSECSSHCGPGTRTVTSRCVQILSYLDVHSPRPLPVHVCSHLERPSEHEACVGPCNDVHWKYGEWGACSVTCGGGIQYRSATCVDSNDRQLPDETCTGQEKHLKKMCGQEACPKWALGEWSACSVSCGIGERHRSYWCHVENRIVPHSNCNGTPTRVTEVCDAGPCYSWQAGDWSPCSVTCGEGIQRRKVICKGTDGSTSGKCPPSTKPEDWISCVLKPCLTGVNPIIYSPDPPHEDPYPQDNEIDSNGITFHSAYQWRTGSYGKCSKSCNGGVMTRLVKCTSTGTGLVVSDDYCNSDRRPPTTIACNRHPCPIWNTGDWSQCSVECGSGFQHRQVRCQSPRGEALPDNECSTHEKPPHVKKCRKSCVRINQDNDNYHSDVSIVRKWKVSNWTPCSKSCGGGIKTRRVECTMSKGTDGPEELVNDEQCTKIAGLAKPRYQRPCQRIPCDYTWQESAWSECSAECGDGVQQRTVTCHRVNRYGWIDPTPTDGCPMNQRPVTEQMCKLRECSDKFYWTTSNWRKCSQPCGRKGRQVRRLFCHNRAGRKVSQSKCPIKFKPQRKRKCNQRRCGPLNCLEAQRRFSTTKDGEYPLIIGGKNMSIYCHAMSTLEPREYLTLPAGDQENYAEIYDKKLKNPQTCPYNGERNDSCRCVSNQGMMPGITMFKRVRLDPTKLYIIADDYTFSRTKGLNRVEYGKAGDCYSLHNCPQGRFSINLSGTHLRLSPDVKWTALSSRAFHSVDRINDQRIFGKCGGYCGFCIPRSGLKLDVLPP</sequence>
<dbReference type="CDD" id="cd04273">
    <property type="entry name" value="ZnMc_ADAMTS_like"/>
    <property type="match status" value="1"/>
</dbReference>
<keyword evidence="22" id="KW-1185">Reference proteome</keyword>
<evidence type="ECO:0000256" key="15">
    <source>
        <dbReference type="PIRSR" id="PIRSR613273-2"/>
    </source>
</evidence>
<evidence type="ECO:0000256" key="4">
    <source>
        <dbReference type="ARBA" id="ARBA00022670"/>
    </source>
</evidence>
<dbReference type="PROSITE" id="PS50215">
    <property type="entry name" value="ADAM_MEPRO"/>
    <property type="match status" value="1"/>
</dbReference>
<feature type="active site" evidence="14 17">
    <location>
        <position position="340"/>
    </location>
</feature>
<evidence type="ECO:0000259" key="20">
    <source>
        <dbReference type="PROSITE" id="PS51046"/>
    </source>
</evidence>
<evidence type="ECO:0000256" key="6">
    <source>
        <dbReference type="ARBA" id="ARBA00022729"/>
    </source>
</evidence>
<keyword evidence="4" id="KW-0645">Protease</keyword>
<keyword evidence="3" id="KW-0272">Extracellular matrix</keyword>
<reference evidence="21" key="2">
    <citation type="journal article" date="2023" name="Commun. Biol.">
        <title>Intrasexual cuticular hydrocarbon dimorphism in a wasp sheds light on hydrocarbon biosynthesis genes in Hymenoptera.</title>
        <authorList>
            <person name="Moris V.C."/>
            <person name="Podsiadlowski L."/>
            <person name="Martin S."/>
            <person name="Oeyen J.P."/>
            <person name="Donath A."/>
            <person name="Petersen M."/>
            <person name="Wilbrandt J."/>
            <person name="Misof B."/>
            <person name="Liedtke D."/>
            <person name="Thamm M."/>
            <person name="Scheiner R."/>
            <person name="Schmitt T."/>
            <person name="Niehuis O."/>
        </authorList>
    </citation>
    <scope>NUCLEOTIDE SEQUENCE</scope>
    <source>
        <strain evidence="21">GBR_01_08_01A</strain>
    </source>
</reference>
<dbReference type="InterPro" id="IPR012314">
    <property type="entry name" value="Pept_M12B_GON-ADAMTSs"/>
</dbReference>
<organism evidence="21 22">
    <name type="scientific">Odynerus spinipes</name>
    <dbReference type="NCBI Taxonomy" id="1348599"/>
    <lineage>
        <taxon>Eukaryota</taxon>
        <taxon>Metazoa</taxon>
        <taxon>Ecdysozoa</taxon>
        <taxon>Arthropoda</taxon>
        <taxon>Hexapoda</taxon>
        <taxon>Insecta</taxon>
        <taxon>Pterygota</taxon>
        <taxon>Neoptera</taxon>
        <taxon>Endopterygota</taxon>
        <taxon>Hymenoptera</taxon>
        <taxon>Apocrita</taxon>
        <taxon>Aculeata</taxon>
        <taxon>Vespoidea</taxon>
        <taxon>Vespidae</taxon>
        <taxon>Eumeninae</taxon>
        <taxon>Odynerus</taxon>
    </lineage>
</organism>
<dbReference type="Proteomes" id="UP001258017">
    <property type="component" value="Unassembled WGS sequence"/>
</dbReference>
<feature type="disulfide bond" evidence="16">
    <location>
        <begin position="317"/>
        <end position="400"/>
    </location>
</feature>
<protein>
    <recommendedName>
        <fullName evidence="23">A disintegrin and metalloproteinase with thrombospondin motifs 9</fullName>
    </recommendedName>
</protein>
<keyword evidence="5 15" id="KW-0479">Metal-binding</keyword>
<dbReference type="PRINTS" id="PR01857">
    <property type="entry name" value="ADAMTSFAMILY"/>
</dbReference>
<feature type="binding site" evidence="15">
    <location>
        <position position="194"/>
    </location>
    <ligand>
        <name>Ca(2+)</name>
        <dbReference type="ChEBI" id="CHEBI:29108"/>
        <label>1</label>
    </ligand>
</feature>
<dbReference type="FunFam" id="2.20.100.10:FF:000006">
    <property type="entry name" value="A disintegrin and metalloproteinase with thrombospondin motifs 1"/>
    <property type="match status" value="1"/>
</dbReference>
<feature type="disulfide bond" evidence="16">
    <location>
        <begin position="355"/>
        <end position="384"/>
    </location>
</feature>
<dbReference type="InterPro" id="IPR010294">
    <property type="entry name" value="ADAMTS_spacer1"/>
</dbReference>
<dbReference type="InterPro" id="IPR013273">
    <property type="entry name" value="ADAMTS/ADAMTS-like"/>
</dbReference>
<dbReference type="InterPro" id="IPR041645">
    <property type="entry name" value="ADAMTS_CR_2"/>
</dbReference>
<feature type="binding site" evidence="15 17">
    <location>
        <position position="349"/>
    </location>
    <ligand>
        <name>Zn(2+)</name>
        <dbReference type="ChEBI" id="CHEBI:29105"/>
        <note>catalytic</note>
    </ligand>
</feature>
<feature type="binding site" evidence="15">
    <location>
        <position position="403"/>
    </location>
    <ligand>
        <name>Ca(2+)</name>
        <dbReference type="ChEBI" id="CHEBI:29108"/>
        <label>2</label>
    </ligand>
</feature>
<dbReference type="FunFam" id="2.20.100.10:FF:000005">
    <property type="entry name" value="ADAM metallopeptidase with thrombospondin type 1 motif 9"/>
    <property type="match status" value="2"/>
</dbReference>
<dbReference type="InterPro" id="IPR001590">
    <property type="entry name" value="Peptidase_M12B"/>
</dbReference>
<dbReference type="Gene3D" id="3.40.1620.60">
    <property type="match status" value="2"/>
</dbReference>
<feature type="compositionally biased region" description="Polar residues" evidence="18">
    <location>
        <begin position="39"/>
        <end position="49"/>
    </location>
</feature>
<comment type="cofactor">
    <cofactor evidence="15">
        <name>Zn(2+)</name>
        <dbReference type="ChEBI" id="CHEBI:29105"/>
    </cofactor>
    <text evidence="15">Binds 1 zinc ion per subunit.</text>
</comment>
<dbReference type="Pfam" id="PF01421">
    <property type="entry name" value="Reprolysin"/>
    <property type="match status" value="1"/>
</dbReference>
<evidence type="ECO:0000256" key="18">
    <source>
        <dbReference type="SAM" id="MobiDB-lite"/>
    </source>
</evidence>
<evidence type="ECO:0000313" key="22">
    <source>
        <dbReference type="Proteomes" id="UP001258017"/>
    </source>
</evidence>
<dbReference type="EMBL" id="JAIFRP010000053">
    <property type="protein sequence ID" value="KAK2580486.1"/>
    <property type="molecule type" value="Genomic_DNA"/>
</dbReference>
<keyword evidence="8" id="KW-0378">Hydrolase</keyword>
<feature type="binding site" evidence="15">
    <location>
        <position position="194"/>
    </location>
    <ligand>
        <name>Ca(2+)</name>
        <dbReference type="ChEBI" id="CHEBI:29108"/>
        <label>2</label>
    </ligand>
</feature>
<keyword evidence="10" id="KW-0084">Basement membrane</keyword>
<dbReference type="GO" id="GO:0006508">
    <property type="term" value="P:proteolysis"/>
    <property type="evidence" value="ECO:0007669"/>
    <property type="project" value="UniProtKB-KW"/>
</dbReference>
<dbReference type="InterPro" id="IPR024079">
    <property type="entry name" value="MetalloPept_cat_dom_sf"/>
</dbReference>
<evidence type="ECO:0000256" key="14">
    <source>
        <dbReference type="PIRSR" id="PIRSR613273-1"/>
    </source>
</evidence>
<feature type="region of interest" description="Disordered" evidence="18">
    <location>
        <begin position="37"/>
        <end position="57"/>
    </location>
</feature>
<keyword evidence="15" id="KW-0106">Calcium</keyword>
<feature type="disulfide bond" evidence="16">
    <location>
        <begin position="507"/>
        <end position="544"/>
    </location>
</feature>
<feature type="binding site" evidence="15">
    <location>
        <position position="400"/>
    </location>
    <ligand>
        <name>Ca(2+)</name>
        <dbReference type="ChEBI" id="CHEBI:29108"/>
        <label>1</label>
    </ligand>
</feature>
<dbReference type="PROSITE" id="PS51046">
    <property type="entry name" value="GON"/>
    <property type="match status" value="1"/>
</dbReference>
<feature type="disulfide bond" evidence="16">
    <location>
        <begin position="522"/>
        <end position="534"/>
    </location>
</feature>
<reference evidence="21" key="1">
    <citation type="submission" date="2021-08" db="EMBL/GenBank/DDBJ databases">
        <authorList>
            <person name="Misof B."/>
            <person name="Oliver O."/>
            <person name="Podsiadlowski L."/>
            <person name="Donath A."/>
            <person name="Peters R."/>
            <person name="Mayer C."/>
            <person name="Rust J."/>
            <person name="Gunkel S."/>
            <person name="Lesny P."/>
            <person name="Martin S."/>
            <person name="Oeyen J.P."/>
            <person name="Petersen M."/>
            <person name="Panagiotis P."/>
            <person name="Wilbrandt J."/>
            <person name="Tanja T."/>
        </authorList>
    </citation>
    <scope>NUCLEOTIDE SEQUENCE</scope>
    <source>
        <strain evidence="21">GBR_01_08_01A</strain>
        <tissue evidence="21">Thorax + abdomen</tissue>
    </source>
</reference>
<evidence type="ECO:0008006" key="23">
    <source>
        <dbReference type="Google" id="ProtNLM"/>
    </source>
</evidence>
<dbReference type="Pfam" id="PF17771">
    <property type="entry name" value="ADAMTS_CR_2"/>
    <property type="match status" value="1"/>
</dbReference>
<dbReference type="SMART" id="SM00209">
    <property type="entry name" value="TSP1"/>
    <property type="match status" value="11"/>
</dbReference>
<evidence type="ECO:0000256" key="1">
    <source>
        <dbReference type="ARBA" id="ARBA00004302"/>
    </source>
</evidence>
<evidence type="ECO:0000256" key="17">
    <source>
        <dbReference type="PROSITE-ProRule" id="PRU00276"/>
    </source>
</evidence>
<evidence type="ECO:0000256" key="8">
    <source>
        <dbReference type="ARBA" id="ARBA00022801"/>
    </source>
</evidence>
<feature type="disulfide bond" evidence="16">
    <location>
        <begin position="428"/>
        <end position="452"/>
    </location>
</feature>
<evidence type="ECO:0000256" key="7">
    <source>
        <dbReference type="ARBA" id="ARBA00022737"/>
    </source>
</evidence>